<keyword evidence="3" id="KW-1185">Reference proteome</keyword>
<feature type="domain" description="Filamentous haemagglutinin FhaB/tRNA nuclease CdiA-like TPS" evidence="1">
    <location>
        <begin position="74"/>
        <end position="183"/>
    </location>
</feature>
<dbReference type="Pfam" id="PF04830">
    <property type="entry name" value="DUF637"/>
    <property type="match status" value="1"/>
</dbReference>
<dbReference type="Pfam" id="PF05860">
    <property type="entry name" value="TPS"/>
    <property type="match status" value="1"/>
</dbReference>
<dbReference type="SUPFAM" id="SSF51126">
    <property type="entry name" value="Pectin lyase-like"/>
    <property type="match status" value="1"/>
</dbReference>
<accession>A0ABW4NRL7</accession>
<gene>
    <name evidence="2" type="ORF">ACFSAV_00130</name>
</gene>
<evidence type="ECO:0000313" key="2">
    <source>
        <dbReference type="EMBL" id="MFD1804795.1"/>
    </source>
</evidence>
<reference evidence="3" key="1">
    <citation type="journal article" date="2019" name="Int. J. Syst. Evol. Microbiol.">
        <title>The Global Catalogue of Microorganisms (GCM) 10K type strain sequencing project: providing services to taxonomists for standard genome sequencing and annotation.</title>
        <authorList>
            <consortium name="The Broad Institute Genomics Platform"/>
            <consortium name="The Broad Institute Genome Sequencing Center for Infectious Disease"/>
            <person name="Wu L."/>
            <person name="Ma J."/>
        </authorList>
    </citation>
    <scope>NUCLEOTIDE SEQUENCE [LARGE SCALE GENOMIC DNA]</scope>
    <source>
        <strain evidence="3">CCM 7950</strain>
    </source>
</reference>
<dbReference type="RefSeq" id="WP_379094787.1">
    <property type="nucleotide sequence ID" value="NZ_JBHUFP010000001.1"/>
</dbReference>
<dbReference type="Proteomes" id="UP001597420">
    <property type="component" value="Unassembled WGS sequence"/>
</dbReference>
<sequence length="1575" mass="171343">MSKLNHTGNKNVQKRKPQCYVRKKSQLNCSFSHQLKTTCLITSFLFQSIVPSYANIIADNQAPQNQQPIILKDGQGNPLINIQTPNANGLSHNRYTQFDVDTHGATLNNHRTSNPHLAKGTAKVILNEVRSNSPSKLEGIVSVIGDKADVIIANPSGIQVNGGGFKNVGRSTLTTGQIEVKNGAVQAIDMQQGTVSIGSKGFDNRETDYTEILARAVEVQGALQANQIGISTGNQKVDYVSGQVLEKREGTSTSEVAIDIAELGGIYANSIHLIANENGVGVKNSGQLKANNRLVVTSSGRIENVGDMLAQHDSDKSILVLETVGKNQDIVSTKGKIEGKNQVILSASGKVKLANTKVQQTDKNVGTGVLLNSKANIEITESQLTSGKGNVSLLSKNDIHLANDTSVSADNDLFLRSQNGKIQLDTLFENKNNKSFEYSVFLNAKNEIKLLASKIEINSAKLNTNGDISLISNKDSLFINGGRFIFSEVLSDKLKERKKDILVEITKISNKLNLLEQEPIYIHSENLLSAVEDVGDIKQLFLVGGEEVISELFPQYDPSNITLEDMEHEINLAKNRLKRFYDFWLPLYQSKIALEKMLWLMDKHLYGQEYSFAELIGKNINIFSEQGINIEGAKLNADQTINIHAVGLLPQQENSPLTSININGVFDSYEYGGGNHYAYGIFNNPTVISGKAGVNISTTAQNGMLTIGASHLSSDEGKINLQAYQDIDLTSGQGELYTYDKHSYKTGKWYKRKYVTEIKEHRHAKADPTILAAAKGIDIQAGGNLNAYATLFDAPKGTIDITAGQGLNLYAVDEIHYNKLESHKRSKFLGIRYNKSDRSSTQSMKTALPSRLVAQSTNLTSGWDTLLQGTQFENTLTGAKIRVGVGEKARENAKLILKGIKTTIQTEETYESSSLVWQKMAGKGELVESLILPSFKGEKPIFDAPNGIIADIPEGDLKTELEKLIQKPEYAYLKELKSNGNVNWNQVALAYDKWEYEHEGLTGAAAALIAIAVAVVTAGAGAAGAGAALIGAAKGTVSAAMANAAVASLASQAAIAVVNNKGDVGRALKDLGRSRTVKNLATSVVTAGVAHQVLGAVGLAEVTEASQFSDRLTESLINAGTSAVVHTAINGDSLSDSLESSIIAALAQTLHGELAQHIKGITVGNEQVWYRQVAHKLAHAVTSCAAASAQKGRCSDGAMGAAVGEIVAEILGNQILKANGASELTFDEKRSILNKTKLIVGSIAALTNADVNMTVDTATIAVKNNYLTSEKEREKQRLIYESGKRELSDEEQTRLFVLAIEDLESNNRLIAACENVSSEACSIERSKAFAALKSYIPLTIYHPREHQPGYVDITDLLSYTDADSVALRNIYNGYIESFKAFGFSDEQAKKAASRKLNVEYLAAFALNMGKAKNNSQALTKIKINKIYLPSQQKLHELRVESLTHQINKPDFKHKDLVLTMDGKVFTPVQEVSRFASVYQGLNTTQIFELAKQIAGVDKLPDVRIMPNKTSISGDQGMLYVIQPTEGKLKGASINLRNFSNSDTESKARWTIDINIKKQSDNARLWDKEQFELKFQ</sequence>
<dbReference type="InterPro" id="IPR006915">
    <property type="entry name" value="DUF637_hemagglutn_put"/>
</dbReference>
<dbReference type="EMBL" id="JBHUFP010000001">
    <property type="protein sequence ID" value="MFD1804795.1"/>
    <property type="molecule type" value="Genomic_DNA"/>
</dbReference>
<protein>
    <submittedName>
        <fullName evidence="2">DUF637 domain-containing protein</fullName>
    </submittedName>
</protein>
<organism evidence="2 3">
    <name type="scientific">Pasteurella oralis</name>
    <dbReference type="NCBI Taxonomy" id="1071947"/>
    <lineage>
        <taxon>Bacteria</taxon>
        <taxon>Pseudomonadati</taxon>
        <taxon>Pseudomonadota</taxon>
        <taxon>Gammaproteobacteria</taxon>
        <taxon>Pasteurellales</taxon>
        <taxon>Pasteurellaceae</taxon>
        <taxon>Pasteurella</taxon>
    </lineage>
</organism>
<comment type="caution">
    <text evidence="2">The sequence shown here is derived from an EMBL/GenBank/DDBJ whole genome shotgun (WGS) entry which is preliminary data.</text>
</comment>
<proteinExistence type="predicted"/>
<name>A0ABW4NRL7_9PAST</name>
<dbReference type="InterPro" id="IPR011050">
    <property type="entry name" value="Pectin_lyase_fold/virulence"/>
</dbReference>
<dbReference type="NCBIfam" id="TIGR01901">
    <property type="entry name" value="adhes_NPXG"/>
    <property type="match status" value="1"/>
</dbReference>
<dbReference type="Gene3D" id="2.160.20.10">
    <property type="entry name" value="Single-stranded right-handed beta-helix, Pectin lyase-like"/>
    <property type="match status" value="1"/>
</dbReference>
<dbReference type="InterPro" id="IPR008638">
    <property type="entry name" value="FhaB/CdiA-like_TPS"/>
</dbReference>
<evidence type="ECO:0000259" key="1">
    <source>
        <dbReference type="SMART" id="SM00912"/>
    </source>
</evidence>
<dbReference type="InterPro" id="IPR012334">
    <property type="entry name" value="Pectin_lyas_fold"/>
</dbReference>
<dbReference type="SMART" id="SM00912">
    <property type="entry name" value="Haemagg_act"/>
    <property type="match status" value="1"/>
</dbReference>
<evidence type="ECO:0000313" key="3">
    <source>
        <dbReference type="Proteomes" id="UP001597420"/>
    </source>
</evidence>